<reference evidence="4" key="1">
    <citation type="submission" date="2014-03" db="EMBL/GenBank/DDBJ databases">
        <authorList>
            <person name="Aksoy S."/>
            <person name="Warren W."/>
            <person name="Wilson R.K."/>
        </authorList>
    </citation>
    <scope>NUCLEOTIDE SEQUENCE [LARGE SCALE GENOMIC DNA]</scope>
    <source>
        <strain evidence="4">IAEA</strain>
    </source>
</reference>
<dbReference type="SUPFAM" id="SSF54001">
    <property type="entry name" value="Cysteine proteinases"/>
    <property type="match status" value="1"/>
</dbReference>
<dbReference type="InterPro" id="IPR049770">
    <property type="entry name" value="OTU_Tudor"/>
</dbReference>
<dbReference type="InterPro" id="IPR038765">
    <property type="entry name" value="Papain-like_cys_pep_sf"/>
</dbReference>
<feature type="compositionally biased region" description="Polar residues" evidence="1">
    <location>
        <begin position="847"/>
        <end position="881"/>
    </location>
</feature>
<evidence type="ECO:0000313" key="4">
    <source>
        <dbReference type="Proteomes" id="UP000091820"/>
    </source>
</evidence>
<dbReference type="InterPro" id="IPR050704">
    <property type="entry name" value="Peptidase_C85-like"/>
</dbReference>
<dbReference type="Pfam" id="PF02338">
    <property type="entry name" value="OTU"/>
    <property type="match status" value="1"/>
</dbReference>
<organism evidence="3 4">
    <name type="scientific">Glossina brevipalpis</name>
    <dbReference type="NCBI Taxonomy" id="37001"/>
    <lineage>
        <taxon>Eukaryota</taxon>
        <taxon>Metazoa</taxon>
        <taxon>Ecdysozoa</taxon>
        <taxon>Arthropoda</taxon>
        <taxon>Hexapoda</taxon>
        <taxon>Insecta</taxon>
        <taxon>Pterygota</taxon>
        <taxon>Neoptera</taxon>
        <taxon>Endopterygota</taxon>
        <taxon>Diptera</taxon>
        <taxon>Brachycera</taxon>
        <taxon>Muscomorpha</taxon>
        <taxon>Hippoboscoidea</taxon>
        <taxon>Glossinidae</taxon>
        <taxon>Glossina</taxon>
    </lineage>
</organism>
<name>A0A1A9W929_9MUSC</name>
<dbReference type="Gene3D" id="3.90.70.80">
    <property type="match status" value="1"/>
</dbReference>
<feature type="compositionally biased region" description="Low complexity" evidence="1">
    <location>
        <begin position="772"/>
        <end position="785"/>
    </location>
</feature>
<sequence>MEREFSSGSRQAPDPIDQFLEGHNYYRKHIARDASCLFRVISEQIYDSQLHHLAIRAKCISYMRKHWQFFERFVERDFNEYLNDMSKPKTCGTLLELQAAGHLFQRNILLFEPFNLGNELNEYCLCYDGMLRVFCTPEKHFDSIFTADYIREAAICQSICYEIIYKNLFKLPDITFAIEKMLHGNGFENIERFTHNAEDEYTANMSLADGRFFQFDLPHNTNCILENYKYCHFHYSNFPRFSQNLLCQIKQGRHGGEHENSLFIRTSITPFPYKVAKALDSNMYRNIEFDTWSEIRKEMKLQNWYNGDSNFKLVRYRTKPVRKIFQVGAKCLVKLCQSGEVTYTCHIQEMPIDKGYCVVYIEQVGERRLVPYECLIPLPRDQFKPWSLPYRFQRQMKKYNSLRLTRHYSYPFKVDRYTRQRLCEGFNNENDFKNELTYKDNLSVENDKILQRQLSNTKHRLDQYTHLENFRAQTMEYCTMPLTVNMKNKPSNQSDLPRAPTYPSSCQIPMEPEDETAGENSLAVAPASNTGGCEFEQAGAANSVYTSDVQSFYHPLQTYNGMLPEDYPSYNYECNLPPVPIHPPPFVSIVNGAPGSLYYVCNSAGNVYMPPPPLNMQSSMLPPPAAPGVLLPSNSYLNSTSAFQNSAVSQEACTAKINQLVENYQSIYDRTQSNIGMKHNNNFTNNSTINYRINYDAKRSVKKDGIDLPTDIATLRYFYNLGIDHYHKYLKRNNSVNLEFKPRVNKMQVELKNSKPLEKINQAIEANKADPNNNMIYSNNSNSDKNNGKLNQQRRFIPRYFNNRDRQGGGNAPSNRSTAKQSLFCLDNSLRDQSNSNSSKNSSASSVQNAPVQAATNFIQDPKQHTQQVTRPSVNDQSSMMIGFDSNSATEFGVENCNKTGYNNGQGNPGAFSFNNEQYGENRSVYNYFPSTSPGGRSFLKTPMAAPHYSFQIPVNGTNSSVIANSDEHNGSPLSNISGSLPPTSENINLQSSYPLPALPMLYPPCAMPTSLNTANPRSIPFDGGLNIPNGPNLMTPHHSQLTHMGVPQGYWCLPPPPPQTPFQPNAVPLLSGVVANMNLTAETQGSVVNVNRNKSYENSTKN</sequence>
<feature type="compositionally biased region" description="Low complexity" evidence="1">
    <location>
        <begin position="834"/>
        <end position="846"/>
    </location>
</feature>
<protein>
    <submittedName>
        <fullName evidence="3">OTU domain-containing protein</fullName>
    </submittedName>
</protein>
<proteinExistence type="predicted"/>
<dbReference type="STRING" id="37001.A0A1A9W929"/>
<dbReference type="AlphaFoldDB" id="A0A1A9W929"/>
<feature type="domain" description="OTU" evidence="2">
    <location>
        <begin position="25"/>
        <end position="147"/>
    </location>
</feature>
<feature type="region of interest" description="Disordered" evidence="1">
    <location>
        <begin position="830"/>
        <end position="881"/>
    </location>
</feature>
<dbReference type="PROSITE" id="PS50802">
    <property type="entry name" value="OTU"/>
    <property type="match status" value="1"/>
</dbReference>
<dbReference type="CDD" id="cd20380">
    <property type="entry name" value="Tudor_TDRD13-like"/>
    <property type="match status" value="1"/>
</dbReference>
<dbReference type="PANTHER" id="PTHR12419">
    <property type="entry name" value="OTU DOMAIN CONTAINING PROTEIN"/>
    <property type="match status" value="1"/>
</dbReference>
<dbReference type="GO" id="GO:0016579">
    <property type="term" value="P:protein deubiquitination"/>
    <property type="evidence" value="ECO:0007669"/>
    <property type="project" value="TreeGrafter"/>
</dbReference>
<dbReference type="VEuPathDB" id="VectorBase:GBRI010735"/>
<dbReference type="Proteomes" id="UP000091820">
    <property type="component" value="Unassembled WGS sequence"/>
</dbReference>
<dbReference type="CDD" id="cd22753">
    <property type="entry name" value="OTU_ALG13-like"/>
    <property type="match status" value="1"/>
</dbReference>
<keyword evidence="4" id="KW-1185">Reference proteome</keyword>
<dbReference type="PANTHER" id="PTHR12419:SF115">
    <property type="entry name" value="PROTEIN OVARIAN TUMOR LOCUS-RELATED"/>
    <property type="match status" value="1"/>
</dbReference>
<accession>A0A1A9W929</accession>
<feature type="region of interest" description="Disordered" evidence="1">
    <location>
        <begin position="764"/>
        <end position="789"/>
    </location>
</feature>
<dbReference type="InterPro" id="IPR049769">
    <property type="entry name" value="OTU_OTU"/>
</dbReference>
<dbReference type="GO" id="GO:0004843">
    <property type="term" value="F:cysteine-type deubiquitinase activity"/>
    <property type="evidence" value="ECO:0007669"/>
    <property type="project" value="TreeGrafter"/>
</dbReference>
<evidence type="ECO:0000259" key="2">
    <source>
        <dbReference type="PROSITE" id="PS50802"/>
    </source>
</evidence>
<dbReference type="GO" id="GO:0061578">
    <property type="term" value="F:K63-linked deubiquitinase activity"/>
    <property type="evidence" value="ECO:0007669"/>
    <property type="project" value="TreeGrafter"/>
</dbReference>
<reference evidence="3" key="2">
    <citation type="submission" date="2020-05" db="UniProtKB">
        <authorList>
            <consortium name="EnsemblMetazoa"/>
        </authorList>
    </citation>
    <scope>IDENTIFICATION</scope>
    <source>
        <strain evidence="3">IAEA</strain>
    </source>
</reference>
<dbReference type="InterPro" id="IPR003323">
    <property type="entry name" value="OTU_dom"/>
</dbReference>
<evidence type="ECO:0000256" key="1">
    <source>
        <dbReference type="SAM" id="MobiDB-lite"/>
    </source>
</evidence>
<evidence type="ECO:0000313" key="3">
    <source>
        <dbReference type="EnsemblMetazoa" id="GBRI010735-PA"/>
    </source>
</evidence>
<dbReference type="EnsemblMetazoa" id="GBRI010735-RA">
    <property type="protein sequence ID" value="GBRI010735-PA"/>
    <property type="gene ID" value="GBRI010735"/>
</dbReference>